<organism evidence="1 2">
    <name type="scientific">Ooceraea biroi</name>
    <name type="common">Clonal raider ant</name>
    <name type="synonym">Cerapachys biroi</name>
    <dbReference type="NCBI Taxonomy" id="2015173"/>
    <lineage>
        <taxon>Eukaryota</taxon>
        <taxon>Metazoa</taxon>
        <taxon>Ecdysozoa</taxon>
        <taxon>Arthropoda</taxon>
        <taxon>Hexapoda</taxon>
        <taxon>Insecta</taxon>
        <taxon>Pterygota</taxon>
        <taxon>Neoptera</taxon>
        <taxon>Endopterygota</taxon>
        <taxon>Hymenoptera</taxon>
        <taxon>Apocrita</taxon>
        <taxon>Aculeata</taxon>
        <taxon>Formicoidea</taxon>
        <taxon>Formicidae</taxon>
        <taxon>Dorylinae</taxon>
        <taxon>Ooceraea</taxon>
    </lineage>
</organism>
<protein>
    <submittedName>
        <fullName evidence="1">Uncharacterized protein</fullName>
    </submittedName>
</protein>
<accession>A0A026W905</accession>
<dbReference type="AlphaFoldDB" id="A0A026W905"/>
<gene>
    <name evidence="1" type="ORF">X777_09799</name>
</gene>
<keyword evidence="2" id="KW-1185">Reference proteome</keyword>
<proteinExistence type="predicted"/>
<name>A0A026W905_OOCBI</name>
<dbReference type="Proteomes" id="UP000053097">
    <property type="component" value="Unassembled WGS sequence"/>
</dbReference>
<sequence length="233" mass="27691">MLNTFFELNINRIRKHNYRVKVNLIEKFDKLLVGRNTVDSFLKTNRSKWIVNISDQAIPDDSINILSLGDKFALPFNNQDKKDRLNLVLDTIKNFEYSFLNVSHDIVIDARNTIHNFIKNNLNFRQHIKAIDRYLISAFKSCTKFLKRLQTRIKEHFSDIKKKVDIQSVVSRHRLNSNHEFDWPNVKILHKEDNVKKREIAEMIFIKQNRDAINSQKDTDNLPSIYNNILKHM</sequence>
<evidence type="ECO:0000313" key="2">
    <source>
        <dbReference type="Proteomes" id="UP000053097"/>
    </source>
</evidence>
<reference evidence="1 2" key="1">
    <citation type="journal article" date="2014" name="Curr. Biol.">
        <title>The genome of the clonal raider ant Cerapachys biroi.</title>
        <authorList>
            <person name="Oxley P.R."/>
            <person name="Ji L."/>
            <person name="Fetter-Pruneda I."/>
            <person name="McKenzie S.K."/>
            <person name="Li C."/>
            <person name="Hu H."/>
            <person name="Zhang G."/>
            <person name="Kronauer D.J."/>
        </authorList>
    </citation>
    <scope>NUCLEOTIDE SEQUENCE [LARGE SCALE GENOMIC DNA]</scope>
</reference>
<evidence type="ECO:0000313" key="1">
    <source>
        <dbReference type="EMBL" id="EZA51514.1"/>
    </source>
</evidence>
<dbReference type="OrthoDB" id="6760207at2759"/>
<dbReference type="EMBL" id="KK107386">
    <property type="protein sequence ID" value="EZA51514.1"/>
    <property type="molecule type" value="Genomic_DNA"/>
</dbReference>